<evidence type="ECO:0000313" key="3">
    <source>
        <dbReference type="EMBL" id="BBH53594.1"/>
    </source>
</evidence>
<dbReference type="GO" id="GO:0030170">
    <property type="term" value="F:pyridoxal phosphate binding"/>
    <property type="evidence" value="ECO:0007669"/>
    <property type="project" value="InterPro"/>
</dbReference>
<dbReference type="OrthoDB" id="9803354at2"/>
<dbReference type="PROSITE" id="PS00105">
    <property type="entry name" value="AA_TRANSFER_CLASS_1"/>
    <property type="match status" value="1"/>
</dbReference>
<dbReference type="InterPro" id="IPR015422">
    <property type="entry name" value="PyrdxlP-dep_Trfase_small"/>
</dbReference>
<dbReference type="InterPro" id="IPR015421">
    <property type="entry name" value="PyrdxlP-dep_Trfase_major"/>
</dbReference>
<dbReference type="AlphaFoldDB" id="A0A4P2VNA4"/>
<evidence type="ECO:0000256" key="1">
    <source>
        <dbReference type="RuleBase" id="RU000481"/>
    </source>
</evidence>
<dbReference type="Pfam" id="PF00155">
    <property type="entry name" value="Aminotran_1_2"/>
    <property type="match status" value="1"/>
</dbReference>
<comment type="cofactor">
    <cofactor evidence="1">
        <name>pyridoxal 5'-phosphate</name>
        <dbReference type="ChEBI" id="CHEBI:597326"/>
    </cofactor>
</comment>
<dbReference type="EMBL" id="AP019368">
    <property type="protein sequence ID" value="BBH53594.1"/>
    <property type="molecule type" value="Genomic_DNA"/>
</dbReference>
<dbReference type="InterPro" id="IPR004838">
    <property type="entry name" value="NHTrfase_class1_PyrdxlP-BS"/>
</dbReference>
<dbReference type="PANTHER" id="PTHR42691:SF1">
    <property type="entry name" value="ASPARTATE AMINOTRANSFERASE YHDR-RELATED"/>
    <property type="match status" value="1"/>
</dbReference>
<dbReference type="Gene3D" id="3.90.1150.10">
    <property type="entry name" value="Aspartate Aminotransferase, domain 1"/>
    <property type="match status" value="1"/>
</dbReference>
<dbReference type="KEGG" id="sbf:JCM31447_20410"/>
<dbReference type="GO" id="GO:0008483">
    <property type="term" value="F:transaminase activity"/>
    <property type="evidence" value="ECO:0007669"/>
    <property type="project" value="UniProtKB-KW"/>
</dbReference>
<dbReference type="EC" id="2.6.1.-" evidence="1"/>
<accession>A0A4P2VNA4</accession>
<comment type="similarity">
    <text evidence="1">Belongs to the class-I pyridoxal-phosphate-dependent aminotransferase family.</text>
</comment>
<dbReference type="RefSeq" id="WP_130609766.1">
    <property type="nucleotide sequence ID" value="NZ_AP019368.1"/>
</dbReference>
<feature type="domain" description="Aminotransferase class I/classII large" evidence="2">
    <location>
        <begin position="45"/>
        <end position="394"/>
    </location>
</feature>
<reference evidence="3 4" key="1">
    <citation type="submission" date="2018-12" db="EMBL/GenBank/DDBJ databases">
        <title>Rubrispira sanarue gen. nov., sp., nov., a member of the order Silvanigrellales, isolated from a brackish lake in Hamamatsu Japan.</title>
        <authorList>
            <person name="Maejima Y."/>
            <person name="Iino T."/>
            <person name="Muraguchi Y."/>
            <person name="Fukuda K."/>
            <person name="Nojiri H."/>
            <person name="Ohkuma M."/>
            <person name="Moriuchi R."/>
            <person name="Dohra H."/>
            <person name="Kimbara K."/>
            <person name="Shintani M."/>
        </authorList>
    </citation>
    <scope>NUCLEOTIDE SEQUENCE [LARGE SCALE GENOMIC DNA]</scope>
    <source>
        <strain evidence="3 4">RF1110005</strain>
    </source>
</reference>
<evidence type="ECO:0000259" key="2">
    <source>
        <dbReference type="Pfam" id="PF00155"/>
    </source>
</evidence>
<keyword evidence="1 3" id="KW-0808">Transferase</keyword>
<gene>
    <name evidence="3" type="ORF">JCM31447_20410</name>
</gene>
<dbReference type="Gene3D" id="3.40.640.10">
    <property type="entry name" value="Type I PLP-dependent aspartate aminotransferase-like (Major domain)"/>
    <property type="match status" value="1"/>
</dbReference>
<dbReference type="CDD" id="cd00609">
    <property type="entry name" value="AAT_like"/>
    <property type="match status" value="1"/>
</dbReference>
<keyword evidence="1 3" id="KW-0032">Aminotransferase</keyword>
<organism evidence="3 4">
    <name type="scientific">Fluviispira sanaruensis</name>
    <dbReference type="NCBI Taxonomy" id="2493639"/>
    <lineage>
        <taxon>Bacteria</taxon>
        <taxon>Pseudomonadati</taxon>
        <taxon>Bdellovibrionota</taxon>
        <taxon>Oligoflexia</taxon>
        <taxon>Silvanigrellales</taxon>
        <taxon>Silvanigrellaceae</taxon>
        <taxon>Fluviispira</taxon>
    </lineage>
</organism>
<protein>
    <recommendedName>
        <fullName evidence="1">Aminotransferase</fullName>
        <ecNumber evidence="1">2.6.1.-</ecNumber>
    </recommendedName>
</protein>
<evidence type="ECO:0000313" key="4">
    <source>
        <dbReference type="Proteomes" id="UP000291236"/>
    </source>
</evidence>
<dbReference type="Proteomes" id="UP000291236">
    <property type="component" value="Chromosome"/>
</dbReference>
<keyword evidence="4" id="KW-1185">Reference proteome</keyword>
<dbReference type="InterPro" id="IPR004839">
    <property type="entry name" value="Aminotransferase_I/II_large"/>
</dbReference>
<dbReference type="InterPro" id="IPR015424">
    <property type="entry name" value="PyrdxlP-dep_Trfase"/>
</dbReference>
<dbReference type="SUPFAM" id="SSF53383">
    <property type="entry name" value="PLP-dependent transferases"/>
    <property type="match status" value="1"/>
</dbReference>
<proteinExistence type="inferred from homology"/>
<dbReference type="NCBIfam" id="NF005305">
    <property type="entry name" value="PRK06836.1"/>
    <property type="match status" value="1"/>
</dbReference>
<dbReference type="PANTHER" id="PTHR42691">
    <property type="entry name" value="ASPARTATE AMINOTRANSFERASE YHDR-RELATED"/>
    <property type="match status" value="1"/>
</dbReference>
<sequence>MNQNNNFYLQEFYAKKFNELASVGGDIRRMFMLGQKLLQENPQIDLIDLSLGNPDLEPPEIVTSSIIKVLEKHEKGSHRYMDFAGLVDVRKFLAQELSHSEHVNINEETVYLTVGAAGGIHILLRVFLDQGDEAIIFAPYFPEYIPYISNYNAKPVVVNCDELHEPNLEDFRSKISEKTKVVLINSPNNPSGALYSKETIEGIASILEEHRRKTGQCIQLISDEPYSRIVFRNKTVPSILESYRYSWLIRSFSKDIGLAGERIGFVAWSEDKTKLGFINALRNSARCLGFVGAPRLMQRILPHVYHARVDVGIYEERVSKFIQILSEAGIKTIQPAAGFFVFPKSPIPDDRAFCDSLVSKGVLCVPGSGFGCPGYFRASLTQNIDRIEESAKRISNYKKDI</sequence>
<name>A0A4P2VNA4_FLUSA</name>